<evidence type="ECO:0000313" key="3">
    <source>
        <dbReference type="Proteomes" id="UP000683360"/>
    </source>
</evidence>
<dbReference type="AlphaFoldDB" id="A0A8S3US36"/>
<sequence>MNTLKRNDPEAYLAMDREFERIKRKADIHKENRITFRFPIAVLETYENINGENWLDIIKISNYYNSITVTKDKIRIDSSLFKRFFEPTITQIIFELEKLFNNYGHAGNLTDVILVGGFTECVLVQNALQQKFNNKHFIIRKGAEVAVIEGSVLCGHQPYQESIIPPLQGLSNSILTNLSQLNRGDFRDLVALGTFASYENKVYLAGPCNTGKSSLASILIGGKIPKTWFSTDGLIIHFGRNGIDLLKRKMIPLQIGSGDVLMKLLLGHPELKQQPSQHTAYRSRQNVDERKVHNAPMSSHSHTDNESSILMKPKRDVLRQEQTKHSTESKKQSFEVHPVSPVEFDQTRQTYTARHIQEDVLDKIKKGTYVMNIAPSDLVDFGGQKSFDMTHQLFIQHKGTFVLMFDGRKGLYTELEEYQPGNVTAAYAADIHIGMLKDTLVEIAFQQSTWGQRMPIVWVPLDLQISDMRADGVKLITSKAFGDEQFK</sequence>
<gene>
    <name evidence="2" type="ORF">MEDL_57290</name>
</gene>
<organism evidence="2 3">
    <name type="scientific">Mytilus edulis</name>
    <name type="common">Blue mussel</name>
    <dbReference type="NCBI Taxonomy" id="6550"/>
    <lineage>
        <taxon>Eukaryota</taxon>
        <taxon>Metazoa</taxon>
        <taxon>Spiralia</taxon>
        <taxon>Lophotrochozoa</taxon>
        <taxon>Mollusca</taxon>
        <taxon>Bivalvia</taxon>
        <taxon>Autobranchia</taxon>
        <taxon>Pteriomorphia</taxon>
        <taxon>Mytilida</taxon>
        <taxon>Mytiloidea</taxon>
        <taxon>Mytilidae</taxon>
        <taxon>Mytilinae</taxon>
        <taxon>Mytilus</taxon>
    </lineage>
</organism>
<dbReference type="Proteomes" id="UP000683360">
    <property type="component" value="Unassembled WGS sequence"/>
</dbReference>
<evidence type="ECO:0000313" key="2">
    <source>
        <dbReference type="EMBL" id="CAG2245216.1"/>
    </source>
</evidence>
<protein>
    <submittedName>
        <fullName evidence="2">Uncharacterized protein</fullName>
    </submittedName>
</protein>
<reference evidence="2" key="1">
    <citation type="submission" date="2021-03" db="EMBL/GenBank/DDBJ databases">
        <authorList>
            <person name="Bekaert M."/>
        </authorList>
    </citation>
    <scope>NUCLEOTIDE SEQUENCE</scope>
</reference>
<comment type="caution">
    <text evidence="2">The sequence shown here is derived from an EMBL/GenBank/DDBJ whole genome shotgun (WGS) entry which is preliminary data.</text>
</comment>
<dbReference type="PANTHER" id="PTHR14187">
    <property type="entry name" value="ALPHA KINASE/ELONGATION FACTOR 2 KINASE"/>
    <property type="match status" value="1"/>
</dbReference>
<proteinExistence type="predicted"/>
<dbReference type="PANTHER" id="PTHR14187:SF5">
    <property type="entry name" value="HEAT SHOCK 70 KDA PROTEIN 12A"/>
    <property type="match status" value="1"/>
</dbReference>
<dbReference type="SUPFAM" id="SSF52540">
    <property type="entry name" value="P-loop containing nucleoside triphosphate hydrolases"/>
    <property type="match status" value="1"/>
</dbReference>
<dbReference type="InterPro" id="IPR043129">
    <property type="entry name" value="ATPase_NBD"/>
</dbReference>
<dbReference type="SUPFAM" id="SSF53067">
    <property type="entry name" value="Actin-like ATPase domain"/>
    <property type="match status" value="1"/>
</dbReference>
<keyword evidence="3" id="KW-1185">Reference proteome</keyword>
<feature type="compositionally biased region" description="Basic and acidic residues" evidence="1">
    <location>
        <begin position="313"/>
        <end position="334"/>
    </location>
</feature>
<dbReference type="Gene3D" id="3.30.420.40">
    <property type="match status" value="2"/>
</dbReference>
<evidence type="ECO:0000256" key="1">
    <source>
        <dbReference type="SAM" id="MobiDB-lite"/>
    </source>
</evidence>
<dbReference type="OrthoDB" id="6187615at2759"/>
<feature type="compositionally biased region" description="Polar residues" evidence="1">
    <location>
        <begin position="273"/>
        <end position="284"/>
    </location>
</feature>
<dbReference type="InterPro" id="IPR027417">
    <property type="entry name" value="P-loop_NTPase"/>
</dbReference>
<accession>A0A8S3US36</accession>
<feature type="region of interest" description="Disordered" evidence="1">
    <location>
        <begin position="272"/>
        <end position="337"/>
    </location>
</feature>
<dbReference type="Gene3D" id="3.90.640.10">
    <property type="entry name" value="Actin, Chain A, domain 4"/>
    <property type="match status" value="1"/>
</dbReference>
<name>A0A8S3US36_MYTED</name>
<dbReference type="EMBL" id="CAJPWZ010002763">
    <property type="protein sequence ID" value="CAG2245216.1"/>
    <property type="molecule type" value="Genomic_DNA"/>
</dbReference>